<proteinExistence type="predicted"/>
<dbReference type="GO" id="GO:0003677">
    <property type="term" value="F:DNA binding"/>
    <property type="evidence" value="ECO:0007669"/>
    <property type="project" value="TreeGrafter"/>
</dbReference>
<dbReference type="Pfam" id="PF09729">
    <property type="entry name" value="Gti1_Pac2"/>
    <property type="match status" value="1"/>
</dbReference>
<feature type="compositionally biased region" description="Basic residues" evidence="1">
    <location>
        <begin position="221"/>
        <end position="230"/>
    </location>
</feature>
<dbReference type="PANTHER" id="PTHR28027">
    <property type="entry name" value="TRANSCRIPTIONAL REGULATOR MIT1"/>
    <property type="match status" value="1"/>
</dbReference>
<dbReference type="AlphaFoldDB" id="A0A2G8S2A3"/>
<dbReference type="EMBL" id="AYKW01000033">
    <property type="protein sequence ID" value="PIL27867.1"/>
    <property type="molecule type" value="Genomic_DNA"/>
</dbReference>
<dbReference type="PANTHER" id="PTHR28027:SF2">
    <property type="entry name" value="TRANSCRIPTIONAL REGULATOR MIT1"/>
    <property type="match status" value="1"/>
</dbReference>
<feature type="region of interest" description="Disordered" evidence="1">
    <location>
        <begin position="1"/>
        <end position="31"/>
    </location>
</feature>
<evidence type="ECO:0000313" key="2">
    <source>
        <dbReference type="EMBL" id="PIL27867.1"/>
    </source>
</evidence>
<sequence>MAHTQPASASASPSGSASVSPPPPTPPPRKPDILRGWIKTARDAMLVLEATRAGAVPRVTRRFHEAEKRSIIQSGAVFVFTEEESGIKRWTDPFLWTASRMQGCFLMYREREDTRAERETSPFRCSGVAPPADSNEAKMDKELEHYILGSWNTGKGLKKDGLMKKTISISIEDTTYHLVSYYYPSDVRSGLLQTPSSMPELASLEISTATKMGFSQTRALHVGRGKRGRPSRSQIKKEPSDCDSEESVPPPRRPTPIRPIDSVAPSRARALTRHPSLTPSVATCSSRSSSPRTRYHPYPKLSTHYSPHSMAAPLPHPHPHGTQYSGSPVSSSTSPTLTTYELTPSPCDTAPPCPVWHASPSVHRDPSPVLPVYDIPYPPAAYYPGVALEPCDAPYQQQQVGGLGVYDAEAQQRFARSWEPVMEETRLMMAGQRPPQVLSYDAYYTSSTSVDPSGYY</sequence>
<dbReference type="InterPro" id="IPR018608">
    <property type="entry name" value="Gti1/Pac2"/>
</dbReference>
<feature type="compositionally biased region" description="Low complexity" evidence="1">
    <location>
        <begin position="321"/>
        <end position="338"/>
    </location>
</feature>
<evidence type="ECO:0000313" key="3">
    <source>
        <dbReference type="Proteomes" id="UP000230002"/>
    </source>
</evidence>
<comment type="caution">
    <text evidence="2">The sequence shown here is derived from an EMBL/GenBank/DDBJ whole genome shotgun (WGS) entry which is preliminary data.</text>
</comment>
<feature type="region of interest" description="Disordered" evidence="1">
    <location>
        <begin position="219"/>
        <end position="338"/>
    </location>
</feature>
<reference evidence="2 3" key="1">
    <citation type="journal article" date="2015" name="Sci. Rep.">
        <title>Chromosome-level genome map provides insights into diverse defense mechanisms in the medicinal fungus Ganoderma sinense.</title>
        <authorList>
            <person name="Zhu Y."/>
            <person name="Xu J."/>
            <person name="Sun C."/>
            <person name="Zhou S."/>
            <person name="Xu H."/>
            <person name="Nelson D.R."/>
            <person name="Qian J."/>
            <person name="Song J."/>
            <person name="Luo H."/>
            <person name="Xiang L."/>
            <person name="Li Y."/>
            <person name="Xu Z."/>
            <person name="Ji A."/>
            <person name="Wang L."/>
            <person name="Lu S."/>
            <person name="Hayward A."/>
            <person name="Sun W."/>
            <person name="Li X."/>
            <person name="Schwartz D.C."/>
            <person name="Wang Y."/>
            <person name="Chen S."/>
        </authorList>
    </citation>
    <scope>NUCLEOTIDE SEQUENCE [LARGE SCALE GENOMIC DNA]</scope>
    <source>
        <strain evidence="2 3">ZZ0214-1</strain>
    </source>
</reference>
<accession>A0A2G8S2A3</accession>
<keyword evidence="3" id="KW-1185">Reference proteome</keyword>
<protein>
    <submittedName>
        <fullName evidence="2">Uncharacterized protein</fullName>
    </submittedName>
</protein>
<name>A0A2G8S2A3_9APHY</name>
<gene>
    <name evidence="2" type="ORF">GSI_09989</name>
</gene>
<dbReference type="OrthoDB" id="5572844at2759"/>
<feature type="compositionally biased region" description="Low complexity" evidence="1">
    <location>
        <begin position="1"/>
        <end position="19"/>
    </location>
</feature>
<feature type="compositionally biased region" description="Low complexity" evidence="1">
    <location>
        <begin position="278"/>
        <end position="292"/>
    </location>
</feature>
<feature type="compositionally biased region" description="Pro residues" evidence="1">
    <location>
        <begin position="248"/>
        <end position="257"/>
    </location>
</feature>
<organism evidence="2 3">
    <name type="scientific">Ganoderma sinense ZZ0214-1</name>
    <dbReference type="NCBI Taxonomy" id="1077348"/>
    <lineage>
        <taxon>Eukaryota</taxon>
        <taxon>Fungi</taxon>
        <taxon>Dikarya</taxon>
        <taxon>Basidiomycota</taxon>
        <taxon>Agaricomycotina</taxon>
        <taxon>Agaricomycetes</taxon>
        <taxon>Polyporales</taxon>
        <taxon>Polyporaceae</taxon>
        <taxon>Ganoderma</taxon>
    </lineage>
</organism>
<evidence type="ECO:0000256" key="1">
    <source>
        <dbReference type="SAM" id="MobiDB-lite"/>
    </source>
</evidence>
<dbReference type="Proteomes" id="UP000230002">
    <property type="component" value="Unassembled WGS sequence"/>
</dbReference>